<keyword evidence="1" id="KW-0812">Transmembrane</keyword>
<feature type="transmembrane region" description="Helical" evidence="1">
    <location>
        <begin position="226"/>
        <end position="247"/>
    </location>
</feature>
<feature type="transmembrane region" description="Helical" evidence="1">
    <location>
        <begin position="105"/>
        <end position="125"/>
    </location>
</feature>
<dbReference type="EMBL" id="PDKB01000001">
    <property type="protein sequence ID" value="RBQ30239.1"/>
    <property type="molecule type" value="Genomic_DNA"/>
</dbReference>
<feature type="transmembrane region" description="Helical" evidence="1">
    <location>
        <begin position="145"/>
        <end position="163"/>
    </location>
</feature>
<gene>
    <name evidence="2" type="ORF">CRU91_00930</name>
</gene>
<keyword evidence="1" id="KW-0472">Membrane</keyword>
<evidence type="ECO:0000313" key="3">
    <source>
        <dbReference type="Proteomes" id="UP000252669"/>
    </source>
</evidence>
<dbReference type="Proteomes" id="UP000252669">
    <property type="component" value="Unassembled WGS sequence"/>
</dbReference>
<evidence type="ECO:0000256" key="1">
    <source>
        <dbReference type="SAM" id="Phobius"/>
    </source>
</evidence>
<accession>A0A366MXN6</accession>
<dbReference type="AlphaFoldDB" id="A0A366MXN6"/>
<reference evidence="2 3" key="1">
    <citation type="submission" date="2017-10" db="EMBL/GenBank/DDBJ databases">
        <title>Genomics of the genus Arcobacter.</title>
        <authorList>
            <person name="Perez-Cataluna A."/>
            <person name="Figueras M.J."/>
        </authorList>
    </citation>
    <scope>NUCLEOTIDE SEQUENCE [LARGE SCALE GENOMIC DNA]</scope>
    <source>
        <strain evidence="2 3">CECT 9230</strain>
    </source>
</reference>
<feature type="transmembrane region" description="Helical" evidence="1">
    <location>
        <begin position="33"/>
        <end position="50"/>
    </location>
</feature>
<feature type="transmembrane region" description="Helical" evidence="1">
    <location>
        <begin position="70"/>
        <end position="99"/>
    </location>
</feature>
<keyword evidence="3" id="KW-1185">Reference proteome</keyword>
<organism evidence="2 3">
    <name type="scientific">Aliarcobacter vitoriensis</name>
    <dbReference type="NCBI Taxonomy" id="2011099"/>
    <lineage>
        <taxon>Bacteria</taxon>
        <taxon>Pseudomonadati</taxon>
        <taxon>Campylobacterota</taxon>
        <taxon>Epsilonproteobacteria</taxon>
        <taxon>Campylobacterales</taxon>
        <taxon>Arcobacteraceae</taxon>
        <taxon>Aliarcobacter</taxon>
    </lineage>
</organism>
<sequence length="258" mass="31054">MKTLSLFKQLIFSIFFPISILLLINLFYYYGCYFLLVPTFITIFLTYSFFQKRMREKTCFKNCYFKEESFLAKLVISPYLSFIFYIFLSTIYTISIIYSVLSFKWYFYLVLAIFITFVFFLYNKLLLLFKNIIREEHLDIFTKEITIKISSLVLFILFIFYILNSYEPSYISSSLEDSLNLATNSLSSNCQYLDYILRIKVEIDTYFWYFTKYSSQIVESTYLKTIIWILFIFINALSIIGINRFFVQTISFSKNIKE</sequence>
<comment type="caution">
    <text evidence="2">The sequence shown here is derived from an EMBL/GenBank/DDBJ whole genome shotgun (WGS) entry which is preliminary data.</text>
</comment>
<protein>
    <submittedName>
        <fullName evidence="2">Uncharacterized protein</fullName>
    </submittedName>
</protein>
<proteinExistence type="predicted"/>
<feature type="transmembrane region" description="Helical" evidence="1">
    <location>
        <begin position="7"/>
        <end position="27"/>
    </location>
</feature>
<keyword evidence="1" id="KW-1133">Transmembrane helix</keyword>
<evidence type="ECO:0000313" key="2">
    <source>
        <dbReference type="EMBL" id="RBQ30239.1"/>
    </source>
</evidence>
<name>A0A366MXN6_9BACT</name>